<dbReference type="Gene3D" id="1.10.510.10">
    <property type="entry name" value="Transferase(Phosphotransferase) domain 1"/>
    <property type="match status" value="1"/>
</dbReference>
<dbReference type="InterPro" id="IPR011009">
    <property type="entry name" value="Kinase-like_dom_sf"/>
</dbReference>
<evidence type="ECO:0000256" key="1">
    <source>
        <dbReference type="ARBA" id="ARBA00012513"/>
    </source>
</evidence>
<gene>
    <name evidence="10" type="ORF">T265_13395</name>
</gene>
<proteinExistence type="predicted"/>
<evidence type="ECO:0000256" key="3">
    <source>
        <dbReference type="ARBA" id="ARBA00022679"/>
    </source>
</evidence>
<evidence type="ECO:0000313" key="10">
    <source>
        <dbReference type="EMBL" id="KER29283.1"/>
    </source>
</evidence>
<dbReference type="PANTHER" id="PTHR45998">
    <property type="entry name" value="SERINE/THREONINE-PROTEIN KINASE 16"/>
    <property type="match status" value="1"/>
</dbReference>
<dbReference type="Proteomes" id="UP000054324">
    <property type="component" value="Unassembled WGS sequence"/>
</dbReference>
<dbReference type="SUPFAM" id="SSF56112">
    <property type="entry name" value="Protein kinase-like (PK-like)"/>
    <property type="match status" value="1"/>
</dbReference>
<keyword evidence="2" id="KW-0723">Serine/threonine-protein kinase</keyword>
<keyword evidence="4" id="KW-0547">Nucleotide-binding</keyword>
<dbReference type="SMART" id="SM00220">
    <property type="entry name" value="S_TKc"/>
    <property type="match status" value="1"/>
</dbReference>
<evidence type="ECO:0000313" key="11">
    <source>
        <dbReference type="Proteomes" id="UP000054324"/>
    </source>
</evidence>
<dbReference type="InterPro" id="IPR008271">
    <property type="entry name" value="Ser/Thr_kinase_AS"/>
</dbReference>
<evidence type="ECO:0000259" key="9">
    <source>
        <dbReference type="PROSITE" id="PS50011"/>
    </source>
</evidence>
<dbReference type="GeneID" id="20327562"/>
<accession>A0A074ZPD2</accession>
<keyword evidence="5" id="KW-0418">Kinase</keyword>
<dbReference type="PANTHER" id="PTHR45998:SF2">
    <property type="entry name" value="SERINE_THREONINE-PROTEIN KINASE 16"/>
    <property type="match status" value="1"/>
</dbReference>
<comment type="catalytic activity">
    <reaction evidence="7">
        <text>L-threonyl-[protein] + ATP = O-phospho-L-threonyl-[protein] + ADP + H(+)</text>
        <dbReference type="Rhea" id="RHEA:46608"/>
        <dbReference type="Rhea" id="RHEA-COMP:11060"/>
        <dbReference type="Rhea" id="RHEA-COMP:11605"/>
        <dbReference type="ChEBI" id="CHEBI:15378"/>
        <dbReference type="ChEBI" id="CHEBI:30013"/>
        <dbReference type="ChEBI" id="CHEBI:30616"/>
        <dbReference type="ChEBI" id="CHEBI:61977"/>
        <dbReference type="ChEBI" id="CHEBI:456216"/>
        <dbReference type="EC" id="2.7.11.1"/>
    </reaction>
</comment>
<dbReference type="CTD" id="20327562"/>
<dbReference type="InterPro" id="IPR052239">
    <property type="entry name" value="Ser/Thr-specific_kinases"/>
</dbReference>
<name>A0A074ZPD2_OPIVI</name>
<reference evidence="10 11" key="1">
    <citation type="submission" date="2013-11" db="EMBL/GenBank/DDBJ databases">
        <title>Opisthorchis viverrini - life in the bile duct.</title>
        <authorList>
            <person name="Young N.D."/>
            <person name="Nagarajan N."/>
            <person name="Lin S.J."/>
            <person name="Korhonen P.K."/>
            <person name="Jex A.R."/>
            <person name="Hall R.S."/>
            <person name="Safavi-Hemami H."/>
            <person name="Kaewkong W."/>
            <person name="Bertrand D."/>
            <person name="Gao S."/>
            <person name="Seet Q."/>
            <person name="Wongkham S."/>
            <person name="Teh B.T."/>
            <person name="Wongkham C."/>
            <person name="Intapan P.M."/>
            <person name="Maleewong W."/>
            <person name="Yang X."/>
            <person name="Hu M."/>
            <person name="Wang Z."/>
            <person name="Hofmann A."/>
            <person name="Sternberg P.W."/>
            <person name="Tan P."/>
            <person name="Wang J."/>
            <person name="Gasser R.B."/>
        </authorList>
    </citation>
    <scope>NUCLEOTIDE SEQUENCE [LARGE SCALE GENOMIC DNA]</scope>
</reference>
<dbReference type="RefSeq" id="XP_009166967.1">
    <property type="nucleotide sequence ID" value="XM_009168703.1"/>
</dbReference>
<dbReference type="AlphaFoldDB" id="A0A074ZPD2"/>
<dbReference type="OrthoDB" id="248923at2759"/>
<dbReference type="KEGG" id="ovi:T265_13395"/>
<dbReference type="Pfam" id="PF00069">
    <property type="entry name" value="Pkinase"/>
    <property type="match status" value="1"/>
</dbReference>
<dbReference type="EC" id="2.7.11.1" evidence="1"/>
<sequence>MQIGELGHRLWWFWRCDWLVMHPSNRVNLANCSLEVPDTLKHMDTYTHDVINPPYTKPLPSNRKDVWMLVWLFRKDKCEEPAGHFSTYVIFWTKGRNFISTLDQILCAPLSGFSTIELISPASDRRNLLVLKRIRCHSKSDESKALSEARLHLSLPSHPNILPCVGTGTYPLRNHPQGAISEVFMVLDYCKRGSLLRELDIRKKRGVGGLSSHLAAKVCVGLCNALLVLLSLDVPMSHRDIKPGNVLLQDDWCPMLMDFGSCTPAVIELPTYRDVEIWKEFAAEHCSMAYRAPELFQPKVGENITEKADLWSLGCLLYALLFLESPMDRVHAKGDSVALAVWSAKIHFPTETSDTPPGMLHLIKSMLSVDPQARPSLDNVLEVLASFER</sequence>
<dbReference type="GO" id="GO:0004674">
    <property type="term" value="F:protein serine/threonine kinase activity"/>
    <property type="evidence" value="ECO:0007669"/>
    <property type="project" value="UniProtKB-KW"/>
</dbReference>
<dbReference type="GO" id="GO:0005794">
    <property type="term" value="C:Golgi apparatus"/>
    <property type="evidence" value="ECO:0007669"/>
    <property type="project" value="TreeGrafter"/>
</dbReference>
<dbReference type="PROSITE" id="PS00108">
    <property type="entry name" value="PROTEIN_KINASE_ST"/>
    <property type="match status" value="1"/>
</dbReference>
<comment type="catalytic activity">
    <reaction evidence="8">
        <text>L-seryl-[protein] + ATP = O-phospho-L-seryl-[protein] + ADP + H(+)</text>
        <dbReference type="Rhea" id="RHEA:17989"/>
        <dbReference type="Rhea" id="RHEA-COMP:9863"/>
        <dbReference type="Rhea" id="RHEA-COMP:11604"/>
        <dbReference type="ChEBI" id="CHEBI:15378"/>
        <dbReference type="ChEBI" id="CHEBI:29999"/>
        <dbReference type="ChEBI" id="CHEBI:30616"/>
        <dbReference type="ChEBI" id="CHEBI:83421"/>
        <dbReference type="ChEBI" id="CHEBI:456216"/>
        <dbReference type="EC" id="2.7.11.1"/>
    </reaction>
</comment>
<feature type="domain" description="Protein kinase" evidence="9">
    <location>
        <begin position="102"/>
        <end position="387"/>
    </location>
</feature>
<keyword evidence="3" id="KW-0808">Transferase</keyword>
<dbReference type="GO" id="GO:0005524">
    <property type="term" value="F:ATP binding"/>
    <property type="evidence" value="ECO:0007669"/>
    <property type="project" value="UniProtKB-KW"/>
</dbReference>
<evidence type="ECO:0000256" key="7">
    <source>
        <dbReference type="ARBA" id="ARBA00047899"/>
    </source>
</evidence>
<keyword evidence="6" id="KW-0067">ATP-binding</keyword>
<protein>
    <recommendedName>
        <fullName evidence="1">non-specific serine/threonine protein kinase</fullName>
        <ecNumber evidence="1">2.7.11.1</ecNumber>
    </recommendedName>
</protein>
<evidence type="ECO:0000256" key="5">
    <source>
        <dbReference type="ARBA" id="ARBA00022777"/>
    </source>
</evidence>
<keyword evidence="11" id="KW-1185">Reference proteome</keyword>
<dbReference type="EMBL" id="KL596681">
    <property type="protein sequence ID" value="KER29283.1"/>
    <property type="molecule type" value="Genomic_DNA"/>
</dbReference>
<evidence type="ECO:0000256" key="4">
    <source>
        <dbReference type="ARBA" id="ARBA00022741"/>
    </source>
</evidence>
<dbReference type="InterPro" id="IPR000719">
    <property type="entry name" value="Prot_kinase_dom"/>
</dbReference>
<evidence type="ECO:0000256" key="6">
    <source>
        <dbReference type="ARBA" id="ARBA00022840"/>
    </source>
</evidence>
<dbReference type="STRING" id="6198.A0A074ZPD2"/>
<evidence type="ECO:0000256" key="2">
    <source>
        <dbReference type="ARBA" id="ARBA00022527"/>
    </source>
</evidence>
<organism evidence="10 11">
    <name type="scientific">Opisthorchis viverrini</name>
    <name type="common">Southeast Asian liver fluke</name>
    <dbReference type="NCBI Taxonomy" id="6198"/>
    <lineage>
        <taxon>Eukaryota</taxon>
        <taxon>Metazoa</taxon>
        <taxon>Spiralia</taxon>
        <taxon>Lophotrochozoa</taxon>
        <taxon>Platyhelminthes</taxon>
        <taxon>Trematoda</taxon>
        <taxon>Digenea</taxon>
        <taxon>Opisthorchiida</taxon>
        <taxon>Opisthorchiata</taxon>
        <taxon>Opisthorchiidae</taxon>
        <taxon>Opisthorchis</taxon>
    </lineage>
</organism>
<evidence type="ECO:0000256" key="8">
    <source>
        <dbReference type="ARBA" id="ARBA00048679"/>
    </source>
</evidence>
<dbReference type="PROSITE" id="PS50011">
    <property type="entry name" value="PROTEIN_KINASE_DOM"/>
    <property type="match status" value="1"/>
</dbReference>